<feature type="transmembrane region" description="Helical" evidence="7">
    <location>
        <begin position="75"/>
        <end position="94"/>
    </location>
</feature>
<comment type="subcellular location">
    <subcellularLocation>
        <location evidence="1">Cell membrane</location>
        <topology evidence="1">Multi-pass membrane protein</topology>
    </subcellularLocation>
</comment>
<feature type="transmembrane region" description="Helical" evidence="7">
    <location>
        <begin position="163"/>
        <end position="182"/>
    </location>
</feature>
<feature type="transmembrane region" description="Helical" evidence="7">
    <location>
        <begin position="100"/>
        <end position="122"/>
    </location>
</feature>
<feature type="transmembrane region" description="Helical" evidence="7">
    <location>
        <begin position="226"/>
        <end position="247"/>
    </location>
</feature>
<dbReference type="GO" id="GO:0005886">
    <property type="term" value="C:plasma membrane"/>
    <property type="evidence" value="ECO:0007669"/>
    <property type="project" value="UniProtKB-SubCell"/>
</dbReference>
<keyword evidence="6 7" id="KW-0472">Membrane</keyword>
<dbReference type="RefSeq" id="WP_119924632.1">
    <property type="nucleotide sequence ID" value="NZ_QZEY01000001.1"/>
</dbReference>
<accession>A0A3A4BVM8</accession>
<evidence type="ECO:0000256" key="3">
    <source>
        <dbReference type="ARBA" id="ARBA00022475"/>
    </source>
</evidence>
<dbReference type="InterPro" id="IPR011701">
    <property type="entry name" value="MFS"/>
</dbReference>
<comment type="caution">
    <text evidence="9">The sequence shown here is derived from an EMBL/GenBank/DDBJ whole genome shotgun (WGS) entry which is preliminary data.</text>
</comment>
<dbReference type="SUPFAM" id="SSF103473">
    <property type="entry name" value="MFS general substrate transporter"/>
    <property type="match status" value="1"/>
</dbReference>
<evidence type="ECO:0000313" key="9">
    <source>
        <dbReference type="EMBL" id="RJL35658.1"/>
    </source>
</evidence>
<organism evidence="9 10">
    <name type="scientific">Bailinhaonella thermotolerans</name>
    <dbReference type="NCBI Taxonomy" id="1070861"/>
    <lineage>
        <taxon>Bacteria</taxon>
        <taxon>Bacillati</taxon>
        <taxon>Actinomycetota</taxon>
        <taxon>Actinomycetes</taxon>
        <taxon>Streptosporangiales</taxon>
        <taxon>Streptosporangiaceae</taxon>
        <taxon>Bailinhaonella</taxon>
    </lineage>
</organism>
<dbReference type="PRINTS" id="PR01036">
    <property type="entry name" value="TCRTETB"/>
</dbReference>
<dbReference type="CDD" id="cd17321">
    <property type="entry name" value="MFS_MMR_MDR_like"/>
    <property type="match status" value="1"/>
</dbReference>
<dbReference type="OrthoDB" id="7375466at2"/>
<evidence type="ECO:0000256" key="4">
    <source>
        <dbReference type="ARBA" id="ARBA00022692"/>
    </source>
</evidence>
<keyword evidence="4 7" id="KW-0812">Transmembrane</keyword>
<feature type="transmembrane region" description="Helical" evidence="7">
    <location>
        <begin position="45"/>
        <end position="63"/>
    </location>
</feature>
<dbReference type="Proteomes" id="UP000265768">
    <property type="component" value="Unassembled WGS sequence"/>
</dbReference>
<evidence type="ECO:0000256" key="6">
    <source>
        <dbReference type="ARBA" id="ARBA00023136"/>
    </source>
</evidence>
<dbReference type="Gene3D" id="1.20.1720.10">
    <property type="entry name" value="Multidrug resistance protein D"/>
    <property type="match status" value="1"/>
</dbReference>
<dbReference type="PROSITE" id="PS50850">
    <property type="entry name" value="MFS"/>
    <property type="match status" value="1"/>
</dbReference>
<feature type="domain" description="Major facilitator superfamily (MFS) profile" evidence="8">
    <location>
        <begin position="9"/>
        <end position="509"/>
    </location>
</feature>
<evidence type="ECO:0000313" key="10">
    <source>
        <dbReference type="Proteomes" id="UP000265768"/>
    </source>
</evidence>
<dbReference type="Gene3D" id="1.20.1250.20">
    <property type="entry name" value="MFS general substrate transporter like domains"/>
    <property type="match status" value="1"/>
</dbReference>
<feature type="transmembrane region" description="Helical" evidence="7">
    <location>
        <begin position="268"/>
        <end position="289"/>
    </location>
</feature>
<dbReference type="PANTHER" id="PTHR42718:SF46">
    <property type="entry name" value="BLR6921 PROTEIN"/>
    <property type="match status" value="1"/>
</dbReference>
<evidence type="ECO:0000259" key="8">
    <source>
        <dbReference type="PROSITE" id="PS50850"/>
    </source>
</evidence>
<keyword evidence="3" id="KW-1003">Cell membrane</keyword>
<feature type="transmembrane region" description="Helical" evidence="7">
    <location>
        <begin position="7"/>
        <end position="30"/>
    </location>
</feature>
<evidence type="ECO:0000256" key="7">
    <source>
        <dbReference type="SAM" id="Phobius"/>
    </source>
</evidence>
<evidence type="ECO:0000256" key="5">
    <source>
        <dbReference type="ARBA" id="ARBA00022989"/>
    </source>
</evidence>
<keyword evidence="5 7" id="KW-1133">Transmembrane helix</keyword>
<proteinExistence type="predicted"/>
<feature type="transmembrane region" description="Helical" evidence="7">
    <location>
        <begin position="134"/>
        <end position="157"/>
    </location>
</feature>
<keyword evidence="10" id="KW-1185">Reference proteome</keyword>
<dbReference type="InterPro" id="IPR036259">
    <property type="entry name" value="MFS_trans_sf"/>
</dbReference>
<dbReference type="NCBIfam" id="TIGR00711">
    <property type="entry name" value="efflux_EmrB"/>
    <property type="match status" value="1"/>
</dbReference>
<evidence type="ECO:0000256" key="2">
    <source>
        <dbReference type="ARBA" id="ARBA00022448"/>
    </source>
</evidence>
<dbReference type="Pfam" id="PF07690">
    <property type="entry name" value="MFS_1"/>
    <property type="match status" value="1"/>
</dbReference>
<dbReference type="EMBL" id="QZEY01000001">
    <property type="protein sequence ID" value="RJL35658.1"/>
    <property type="molecule type" value="Genomic_DNA"/>
</dbReference>
<feature type="transmembrane region" description="Helical" evidence="7">
    <location>
        <begin position="194"/>
        <end position="214"/>
    </location>
</feature>
<dbReference type="InterPro" id="IPR004638">
    <property type="entry name" value="EmrB-like"/>
</dbReference>
<dbReference type="InterPro" id="IPR020846">
    <property type="entry name" value="MFS_dom"/>
</dbReference>
<reference evidence="9 10" key="1">
    <citation type="submission" date="2018-09" db="EMBL/GenBank/DDBJ databases">
        <title>YIM 75507 draft genome.</title>
        <authorList>
            <person name="Tang S."/>
            <person name="Feng Y."/>
        </authorList>
    </citation>
    <scope>NUCLEOTIDE SEQUENCE [LARGE SCALE GENOMIC DNA]</scope>
    <source>
        <strain evidence="9 10">YIM 75507</strain>
    </source>
</reference>
<gene>
    <name evidence="9" type="ORF">D5H75_02400</name>
</gene>
<dbReference type="AlphaFoldDB" id="A0A3A4BVM8"/>
<keyword evidence="2" id="KW-0813">Transport</keyword>
<sequence length="524" mass="54258">MRRGNPWVVLVTLCLGFFMTLLDLTIVNVAMPSMLETLHATLDDILWVVSGYTIALAVLLITAGRLGDMWGRRNMFAAGVALFTLASVACGLAPSAEWLIAARVVQGAGAAVLMPQTMAIIVATFPAERRGAALGVWGAVAGLATIAGPTVGGALVSWAGWRWIFYLNVPVGLVVLVMALTLVPDVRHGGRQRLDLPGVLLASAGLVAVTFALVEGERYDWGRIWSFVSVPLLGVAGLALLGAFVWHQARRQDKQPLVPFSLFRDRNFALMNGVGVIMSVGLIGGMLPLTIYLQSVLGHTALQAGLIMAPMAVVNMLLSPLVGRLSDQVGGKFILMGGLALYGGGLAWTVLVADVGTAWPALLPGLVVAGAGMAGMFIPLQALAMYHVPPPLAGAASGLVNTTRQLGSALGAAVVGALMQNRLAASIAHEAATRAPALPASARGEFRDALAALSAGARPVAGLPGDVARTARDVFVHGFTGSLVPTMALPVGAMLAAAALCFAVQGKERPRQPTPAPATPARSR</sequence>
<dbReference type="PANTHER" id="PTHR42718">
    <property type="entry name" value="MAJOR FACILITATOR SUPERFAMILY MULTIDRUG TRANSPORTER MFSC"/>
    <property type="match status" value="1"/>
</dbReference>
<protein>
    <submittedName>
        <fullName evidence="9">DHA2 family efflux MFS transporter permease subunit</fullName>
    </submittedName>
</protein>
<feature type="transmembrane region" description="Helical" evidence="7">
    <location>
        <begin position="359"/>
        <end position="380"/>
    </location>
</feature>
<feature type="transmembrane region" description="Helical" evidence="7">
    <location>
        <begin position="333"/>
        <end position="353"/>
    </location>
</feature>
<feature type="transmembrane region" description="Helical" evidence="7">
    <location>
        <begin position="301"/>
        <end position="321"/>
    </location>
</feature>
<dbReference type="GO" id="GO:0022857">
    <property type="term" value="F:transmembrane transporter activity"/>
    <property type="evidence" value="ECO:0007669"/>
    <property type="project" value="InterPro"/>
</dbReference>
<name>A0A3A4BVM8_9ACTN</name>
<evidence type="ECO:0000256" key="1">
    <source>
        <dbReference type="ARBA" id="ARBA00004651"/>
    </source>
</evidence>